<proteinExistence type="predicted"/>
<dbReference type="AlphaFoldDB" id="A0A392TB52"/>
<feature type="compositionally biased region" description="Polar residues" evidence="1">
    <location>
        <begin position="1"/>
        <end position="12"/>
    </location>
</feature>
<evidence type="ECO:0000313" key="3">
    <source>
        <dbReference type="Proteomes" id="UP000265520"/>
    </source>
</evidence>
<evidence type="ECO:0000313" key="2">
    <source>
        <dbReference type="EMBL" id="MCI58268.1"/>
    </source>
</evidence>
<accession>A0A392TB52</accession>
<keyword evidence="3" id="KW-1185">Reference proteome</keyword>
<feature type="compositionally biased region" description="Gly residues" evidence="1">
    <location>
        <begin position="55"/>
        <end position="69"/>
    </location>
</feature>
<sequence length="90" mass="10033">AALITKTQSQDKAITAETEDRNRGGRNNGYRGKKPHRGGRNSDGRGGRNGSSQFSGGGGREPFYGGGGRMQNQWQQWNQSWNPWQHFAPW</sequence>
<evidence type="ECO:0000256" key="1">
    <source>
        <dbReference type="SAM" id="MobiDB-lite"/>
    </source>
</evidence>
<dbReference type="Proteomes" id="UP000265520">
    <property type="component" value="Unassembled WGS sequence"/>
</dbReference>
<dbReference type="EMBL" id="LXQA010543500">
    <property type="protein sequence ID" value="MCI58268.1"/>
    <property type="molecule type" value="Genomic_DNA"/>
</dbReference>
<reference evidence="2 3" key="1">
    <citation type="journal article" date="2018" name="Front. Plant Sci.">
        <title>Red Clover (Trifolium pratense) and Zigzag Clover (T. medium) - A Picture of Genomic Similarities and Differences.</title>
        <authorList>
            <person name="Dluhosova J."/>
            <person name="Istvanek J."/>
            <person name="Nedelnik J."/>
            <person name="Repkova J."/>
        </authorList>
    </citation>
    <scope>NUCLEOTIDE SEQUENCE [LARGE SCALE GENOMIC DNA]</scope>
    <source>
        <strain evidence="3">cv. 10/8</strain>
        <tissue evidence="2">Leaf</tissue>
    </source>
</reference>
<comment type="caution">
    <text evidence="2">The sequence shown here is derived from an EMBL/GenBank/DDBJ whole genome shotgun (WGS) entry which is preliminary data.</text>
</comment>
<protein>
    <submittedName>
        <fullName evidence="2">Uncharacterized protein</fullName>
    </submittedName>
</protein>
<feature type="non-terminal residue" evidence="2">
    <location>
        <position position="90"/>
    </location>
</feature>
<organism evidence="2 3">
    <name type="scientific">Trifolium medium</name>
    <dbReference type="NCBI Taxonomy" id="97028"/>
    <lineage>
        <taxon>Eukaryota</taxon>
        <taxon>Viridiplantae</taxon>
        <taxon>Streptophyta</taxon>
        <taxon>Embryophyta</taxon>
        <taxon>Tracheophyta</taxon>
        <taxon>Spermatophyta</taxon>
        <taxon>Magnoliopsida</taxon>
        <taxon>eudicotyledons</taxon>
        <taxon>Gunneridae</taxon>
        <taxon>Pentapetalae</taxon>
        <taxon>rosids</taxon>
        <taxon>fabids</taxon>
        <taxon>Fabales</taxon>
        <taxon>Fabaceae</taxon>
        <taxon>Papilionoideae</taxon>
        <taxon>50 kb inversion clade</taxon>
        <taxon>NPAAA clade</taxon>
        <taxon>Hologalegina</taxon>
        <taxon>IRL clade</taxon>
        <taxon>Trifolieae</taxon>
        <taxon>Trifolium</taxon>
    </lineage>
</organism>
<feature type="region of interest" description="Disordered" evidence="1">
    <location>
        <begin position="1"/>
        <end position="75"/>
    </location>
</feature>
<name>A0A392TB52_9FABA</name>
<feature type="non-terminal residue" evidence="2">
    <location>
        <position position="1"/>
    </location>
</feature>